<evidence type="ECO:0000313" key="12">
    <source>
        <dbReference type="Proteomes" id="UP000019804"/>
    </source>
</evidence>
<dbReference type="SUPFAM" id="SSF53474">
    <property type="entry name" value="alpha/beta-Hydrolases"/>
    <property type="match status" value="1"/>
</dbReference>
<comment type="similarity">
    <text evidence="6">Belongs to the AB hydrolase superfamily. FaeA family.</text>
</comment>
<dbReference type="EMBL" id="KK088421">
    <property type="protein sequence ID" value="EYE95553.1"/>
    <property type="molecule type" value="Genomic_DNA"/>
</dbReference>
<dbReference type="CDD" id="cd00519">
    <property type="entry name" value="Lipase_3"/>
    <property type="match status" value="1"/>
</dbReference>
<dbReference type="EC" id="3.1.1.73" evidence="1"/>
<evidence type="ECO:0000256" key="2">
    <source>
        <dbReference type="ARBA" id="ARBA00022487"/>
    </source>
</evidence>
<organism evidence="11 12">
    <name type="scientific">Aspergillus ruber (strain CBS 135680)</name>
    <dbReference type="NCBI Taxonomy" id="1388766"/>
    <lineage>
        <taxon>Eukaryota</taxon>
        <taxon>Fungi</taxon>
        <taxon>Dikarya</taxon>
        <taxon>Ascomycota</taxon>
        <taxon>Pezizomycotina</taxon>
        <taxon>Eurotiomycetes</taxon>
        <taxon>Eurotiomycetidae</taxon>
        <taxon>Eurotiales</taxon>
        <taxon>Aspergillaceae</taxon>
        <taxon>Aspergillus</taxon>
        <taxon>Aspergillus subgen. Aspergillus</taxon>
    </lineage>
</organism>
<dbReference type="Gene3D" id="3.40.50.1820">
    <property type="entry name" value="alpha/beta hydrolase"/>
    <property type="match status" value="1"/>
</dbReference>
<accession>A0A017SEZ6</accession>
<reference evidence="12" key="1">
    <citation type="journal article" date="2014" name="Nat. Commun.">
        <title>Genomic adaptations of the halophilic Dead Sea filamentous fungus Eurotium rubrum.</title>
        <authorList>
            <person name="Kis-Papo T."/>
            <person name="Weig A.R."/>
            <person name="Riley R."/>
            <person name="Persoh D."/>
            <person name="Salamov A."/>
            <person name="Sun H."/>
            <person name="Lipzen A."/>
            <person name="Wasser S.P."/>
            <person name="Rambold G."/>
            <person name="Grigoriev I.V."/>
            <person name="Nevo E."/>
        </authorList>
    </citation>
    <scope>NUCLEOTIDE SEQUENCE [LARGE SCALE GENOMIC DNA]</scope>
    <source>
        <strain evidence="12">CBS 135680</strain>
    </source>
</reference>
<name>A0A017SEZ6_ASPRC</name>
<evidence type="ECO:0000256" key="5">
    <source>
        <dbReference type="ARBA" id="ARBA00034075"/>
    </source>
</evidence>
<evidence type="ECO:0000259" key="10">
    <source>
        <dbReference type="Pfam" id="PF03893"/>
    </source>
</evidence>
<dbReference type="RefSeq" id="XP_040639241.1">
    <property type="nucleotide sequence ID" value="XM_040780130.1"/>
</dbReference>
<evidence type="ECO:0000313" key="11">
    <source>
        <dbReference type="EMBL" id="EYE95553.1"/>
    </source>
</evidence>
<dbReference type="STRING" id="1388766.A0A017SEZ6"/>
<feature type="signal peptide" evidence="8">
    <location>
        <begin position="1"/>
        <end position="19"/>
    </location>
</feature>
<dbReference type="Pfam" id="PF01764">
    <property type="entry name" value="Lipase_3"/>
    <property type="match status" value="1"/>
</dbReference>
<dbReference type="InterPro" id="IPR029058">
    <property type="entry name" value="AB_hydrolase_fold"/>
</dbReference>
<dbReference type="InterPro" id="IPR051299">
    <property type="entry name" value="AB_hydrolase_lip/est"/>
</dbReference>
<dbReference type="GeneID" id="63695254"/>
<evidence type="ECO:0000256" key="6">
    <source>
        <dbReference type="ARBA" id="ARBA00037991"/>
    </source>
</evidence>
<evidence type="ECO:0000256" key="3">
    <source>
        <dbReference type="ARBA" id="ARBA00022729"/>
    </source>
</evidence>
<evidence type="ECO:0000256" key="8">
    <source>
        <dbReference type="SAM" id="SignalP"/>
    </source>
</evidence>
<dbReference type="PANTHER" id="PTHR46640">
    <property type="entry name" value="TRIACYLGLYCEROL LIPASE, PUTATIVE (AFU_ORTHOLOGUE AFUA_6G06510)-RELATED"/>
    <property type="match status" value="1"/>
</dbReference>
<feature type="domain" description="Mono-/di-acylglycerol lipase N-terminal" evidence="10">
    <location>
        <begin position="9"/>
        <end position="81"/>
    </location>
</feature>
<evidence type="ECO:0000259" key="9">
    <source>
        <dbReference type="Pfam" id="PF01764"/>
    </source>
</evidence>
<dbReference type="AlphaFoldDB" id="A0A017SEZ6"/>
<feature type="domain" description="Fungal lipase-type" evidence="9">
    <location>
        <begin position="104"/>
        <end position="233"/>
    </location>
</feature>
<proteinExistence type="inferred from homology"/>
<gene>
    <name evidence="11" type="ORF">EURHEDRAFT_402258</name>
</gene>
<dbReference type="InterPro" id="IPR002921">
    <property type="entry name" value="Fungal_lipase-type"/>
</dbReference>
<dbReference type="OrthoDB" id="426718at2759"/>
<evidence type="ECO:0000256" key="7">
    <source>
        <dbReference type="ARBA" id="ARBA00041313"/>
    </source>
</evidence>
<dbReference type="HOGENOM" id="CLU_032957_1_0_1"/>
<evidence type="ECO:0000256" key="4">
    <source>
        <dbReference type="ARBA" id="ARBA00022801"/>
    </source>
</evidence>
<keyword evidence="12" id="KW-1185">Reference proteome</keyword>
<dbReference type="InterPro" id="IPR005592">
    <property type="entry name" value="Mono/diacylglycerol_lipase_N"/>
</dbReference>
<dbReference type="PANTHER" id="PTHR46640:SF1">
    <property type="entry name" value="FUNGAL LIPASE-LIKE DOMAIN-CONTAINING PROTEIN-RELATED"/>
    <property type="match status" value="1"/>
</dbReference>
<keyword evidence="4 11" id="KW-0378">Hydrolase</keyword>
<dbReference type="Pfam" id="PF03893">
    <property type="entry name" value="Lipase3_N"/>
    <property type="match status" value="1"/>
</dbReference>
<dbReference type="GO" id="GO:0016042">
    <property type="term" value="P:lipid catabolic process"/>
    <property type="evidence" value="ECO:0007669"/>
    <property type="project" value="InterPro"/>
</dbReference>
<feature type="chain" id="PRO_5001499421" description="feruloyl esterase" evidence="8">
    <location>
        <begin position="20"/>
        <end position="293"/>
    </location>
</feature>
<protein>
    <recommendedName>
        <fullName evidence="1">feruloyl esterase</fullName>
        <ecNumber evidence="1">3.1.1.73</ecNumber>
    </recommendedName>
    <alternativeName>
        <fullName evidence="7">Ferulic acid esterase A</fullName>
    </alternativeName>
</protein>
<sequence>MKVLNRVWAVTALAVSTIAAPTPNRGLVSRAVSSDVLQQLELFSQYSAASYCASNIGSTGDKLTCEAGNCAIVQEAETTTLHEFEAENDVGGFLAADTTNNLLVLSFRGSRTIENWVDNIQIIREDVPDICTDCEVHGGWWRAWQEVADVLTEKVDDAVSQYPDHKLVFTGHSLGGALATIAATVLRNAGHTIELYTYGCPRVGNEALAEYIEGQGTLYRVTHTNDIVPTVPWLYTQSFPEYWITSGDDVTVTAADIEVIQKSDSKDGDEEAEGEGLGIAAHLHYFGDIAGCN</sequence>
<comment type="catalytic activity">
    <reaction evidence="5">
        <text>feruloyl-polysaccharide + H2O = ferulate + polysaccharide.</text>
        <dbReference type="EC" id="3.1.1.73"/>
    </reaction>
</comment>
<keyword evidence="3 8" id="KW-0732">Signal</keyword>
<dbReference type="GO" id="GO:0030600">
    <property type="term" value="F:feruloyl esterase activity"/>
    <property type="evidence" value="ECO:0007669"/>
    <property type="project" value="UniProtKB-EC"/>
</dbReference>
<dbReference type="Proteomes" id="UP000019804">
    <property type="component" value="Unassembled WGS sequence"/>
</dbReference>
<evidence type="ECO:0000256" key="1">
    <source>
        <dbReference type="ARBA" id="ARBA00013091"/>
    </source>
</evidence>
<keyword evidence="2" id="KW-0719">Serine esterase</keyword>